<dbReference type="PANTHER" id="PTHR10671:SF85">
    <property type="entry name" value="EPITHELIAL MEMBRANE PROTEIN 1"/>
    <property type="match status" value="1"/>
</dbReference>
<comment type="similarity">
    <text evidence="2">Belongs to the PMP-22/EMP/MP20 family.</text>
</comment>
<dbReference type="Gene3D" id="1.20.140.150">
    <property type="match status" value="1"/>
</dbReference>
<evidence type="ECO:0000256" key="4">
    <source>
        <dbReference type="ARBA" id="ARBA00022692"/>
    </source>
</evidence>
<feature type="transmembrane region" description="Helical" evidence="8">
    <location>
        <begin position="157"/>
        <end position="179"/>
    </location>
</feature>
<reference evidence="9 10" key="2">
    <citation type="submission" date="2019-01" db="EMBL/GenBank/DDBJ databases">
        <title>A chromosome length genome reference of the Java medaka (oryzias javanicus).</title>
        <authorList>
            <person name="Herpin A."/>
            <person name="Takehana Y."/>
            <person name="Naruse K."/>
            <person name="Ansai S."/>
            <person name="Kawaguchi M."/>
        </authorList>
    </citation>
    <scope>NUCLEOTIDE SEQUENCE [LARGE SCALE GENOMIC DNA]</scope>
    <source>
        <strain evidence="9">RS831</strain>
        <tissue evidence="9">Whole body</tissue>
    </source>
</reference>
<dbReference type="Pfam" id="PF00822">
    <property type="entry name" value="PMP22_Claudin"/>
    <property type="match status" value="1"/>
</dbReference>
<accession>A0A3S2Q1X6</accession>
<keyword evidence="4 8" id="KW-0812">Transmembrane</keyword>
<comment type="subcellular location">
    <subcellularLocation>
        <location evidence="1">Membrane</location>
        <topology evidence="1">Multi-pass membrane protein</topology>
    </subcellularLocation>
</comment>
<evidence type="ECO:0000256" key="2">
    <source>
        <dbReference type="ARBA" id="ARBA00006864"/>
    </source>
</evidence>
<dbReference type="InterPro" id="IPR004031">
    <property type="entry name" value="PMP22/EMP/MP20/Claudin"/>
</dbReference>
<keyword evidence="7" id="KW-0325">Glycoprotein</keyword>
<evidence type="ECO:0000256" key="5">
    <source>
        <dbReference type="ARBA" id="ARBA00022989"/>
    </source>
</evidence>
<gene>
    <name evidence="9" type="ORF">OJAV_G00007820</name>
</gene>
<evidence type="ECO:0000256" key="6">
    <source>
        <dbReference type="ARBA" id="ARBA00023136"/>
    </source>
</evidence>
<feature type="transmembrane region" description="Helical" evidence="8">
    <location>
        <begin position="122"/>
        <end position="145"/>
    </location>
</feature>
<evidence type="ECO:0000256" key="3">
    <source>
        <dbReference type="ARBA" id="ARBA00013553"/>
    </source>
</evidence>
<dbReference type="GO" id="GO:0005886">
    <property type="term" value="C:plasma membrane"/>
    <property type="evidence" value="ECO:0007669"/>
    <property type="project" value="TreeGrafter"/>
</dbReference>
<feature type="transmembrane region" description="Helical" evidence="8">
    <location>
        <begin position="87"/>
        <end position="110"/>
    </location>
</feature>
<keyword evidence="6 8" id="KW-0472">Membrane</keyword>
<evidence type="ECO:0000256" key="1">
    <source>
        <dbReference type="ARBA" id="ARBA00004141"/>
    </source>
</evidence>
<name>A0A3S2Q1X6_ORYJA</name>
<dbReference type="InterPro" id="IPR050579">
    <property type="entry name" value="PMP-22/EMP/MP20-like"/>
</dbReference>
<dbReference type="EMBL" id="CM012437">
    <property type="protein sequence ID" value="RVE76431.1"/>
    <property type="molecule type" value="Genomic_DNA"/>
</dbReference>
<keyword evidence="5 8" id="KW-1133">Transmembrane helix</keyword>
<protein>
    <recommendedName>
        <fullName evidence="3">Epithelial membrane protein 1</fullName>
    </recommendedName>
</protein>
<dbReference type="PANTHER" id="PTHR10671">
    <property type="entry name" value="EPITHELIAL MEMBRANE PROTEIN-RELATED"/>
    <property type="match status" value="1"/>
</dbReference>
<evidence type="ECO:0000256" key="7">
    <source>
        <dbReference type="ARBA" id="ARBA00023180"/>
    </source>
</evidence>
<evidence type="ECO:0000313" key="9">
    <source>
        <dbReference type="EMBL" id="RVE76431.1"/>
    </source>
</evidence>
<organism evidence="9 10">
    <name type="scientific">Oryzias javanicus</name>
    <name type="common">Javanese ricefish</name>
    <name type="synonym">Aplocheilus javanicus</name>
    <dbReference type="NCBI Taxonomy" id="123683"/>
    <lineage>
        <taxon>Eukaryota</taxon>
        <taxon>Metazoa</taxon>
        <taxon>Chordata</taxon>
        <taxon>Craniata</taxon>
        <taxon>Vertebrata</taxon>
        <taxon>Euteleostomi</taxon>
        <taxon>Actinopterygii</taxon>
        <taxon>Neopterygii</taxon>
        <taxon>Teleostei</taxon>
        <taxon>Neoteleostei</taxon>
        <taxon>Acanthomorphata</taxon>
        <taxon>Ovalentaria</taxon>
        <taxon>Atherinomorphae</taxon>
        <taxon>Beloniformes</taxon>
        <taxon>Adrianichthyidae</taxon>
        <taxon>Oryziinae</taxon>
        <taxon>Oryzias</taxon>
    </lineage>
</organism>
<dbReference type="FunFam" id="1.20.140.150:FF:000026">
    <property type="entry name" value="Epithelial membrane protein 1"/>
    <property type="match status" value="1"/>
</dbReference>
<reference evidence="9 10" key="1">
    <citation type="submission" date="2018-11" db="EMBL/GenBank/DDBJ databases">
        <authorList>
            <person name="Lopez-Roques C."/>
            <person name="Donnadieu C."/>
            <person name="Bouchez O."/>
            <person name="Klopp C."/>
            <person name="Cabau C."/>
            <person name="Zahm M."/>
        </authorList>
    </citation>
    <scope>NUCLEOTIDE SEQUENCE [LARGE SCALE GENOMIC DNA]</scope>
    <source>
        <strain evidence="9">RS831</strain>
        <tissue evidence="9">Whole body</tissue>
    </source>
</reference>
<dbReference type="AlphaFoldDB" id="A0A3S2Q1X6"/>
<evidence type="ECO:0000256" key="8">
    <source>
        <dbReference type="SAM" id="Phobius"/>
    </source>
</evidence>
<feature type="transmembrane region" description="Helical" evidence="8">
    <location>
        <begin position="26"/>
        <end position="50"/>
    </location>
</feature>
<evidence type="ECO:0000313" key="10">
    <source>
        <dbReference type="Proteomes" id="UP000283210"/>
    </source>
</evidence>
<dbReference type="OrthoDB" id="8678517at2759"/>
<proteinExistence type="inferred from homology"/>
<keyword evidence="10" id="KW-1185">Reference proteome</keyword>
<sequence length="184" mass="20806">MLSHFGFLHIPRNFPLRVFKAVFQRATMLVLAGIIVLHISTIILLLVATIDNAWWVTQTVSTDLWGTWQFESSEWLYNNFKTSPDEFLQSVQASAVLACVFSILGLFVFVAQLFTLPKGQRFMFTGILQLISCLCVMIAASVYTAELHTGEKGGYGHSYILAWISFVLTFLLALTYLILRKKSE</sequence>
<dbReference type="Proteomes" id="UP000283210">
    <property type="component" value="Chromosome 1"/>
</dbReference>